<dbReference type="RefSeq" id="WP_063479995.1">
    <property type="nucleotide sequence ID" value="NZ_CP147845.1"/>
</dbReference>
<evidence type="ECO:0000256" key="5">
    <source>
        <dbReference type="ARBA" id="ARBA00048542"/>
    </source>
</evidence>
<dbReference type="OrthoDB" id="9805013at2"/>
<dbReference type="PANTHER" id="PTHR43741:SF4">
    <property type="entry name" value="FMN-DEPENDENT NADH:QUINONE OXIDOREDUCTASE"/>
    <property type="match status" value="1"/>
</dbReference>
<dbReference type="GO" id="GO:0016655">
    <property type="term" value="F:oxidoreductase activity, acting on NAD(P)H, quinone or similar compound as acceptor"/>
    <property type="evidence" value="ECO:0007669"/>
    <property type="project" value="InterPro"/>
</dbReference>
<comment type="subunit">
    <text evidence="6">Homodimer.</text>
</comment>
<comment type="catalytic activity">
    <reaction evidence="6">
        <text>2 a quinone + NADH + H(+) = 2 a 1,4-benzosemiquinone + NAD(+)</text>
        <dbReference type="Rhea" id="RHEA:65952"/>
        <dbReference type="ChEBI" id="CHEBI:15378"/>
        <dbReference type="ChEBI" id="CHEBI:57540"/>
        <dbReference type="ChEBI" id="CHEBI:57945"/>
        <dbReference type="ChEBI" id="CHEBI:132124"/>
        <dbReference type="ChEBI" id="CHEBI:134225"/>
    </reaction>
</comment>
<comment type="catalytic activity">
    <reaction evidence="5">
        <text>N,N-dimethyl-1,4-phenylenediamine + anthranilate + 2 NAD(+) = 2-(4-dimethylaminophenyl)diazenylbenzoate + 2 NADH + 2 H(+)</text>
        <dbReference type="Rhea" id="RHEA:55872"/>
        <dbReference type="ChEBI" id="CHEBI:15378"/>
        <dbReference type="ChEBI" id="CHEBI:15783"/>
        <dbReference type="ChEBI" id="CHEBI:16567"/>
        <dbReference type="ChEBI" id="CHEBI:57540"/>
        <dbReference type="ChEBI" id="CHEBI:57945"/>
        <dbReference type="ChEBI" id="CHEBI:71579"/>
        <dbReference type="EC" id="1.7.1.17"/>
    </reaction>
    <physiologicalReaction direction="right-to-left" evidence="5">
        <dbReference type="Rhea" id="RHEA:55874"/>
    </physiologicalReaction>
</comment>
<dbReference type="AlphaFoldDB" id="A0A163E6J3"/>
<evidence type="ECO:0000313" key="8">
    <source>
        <dbReference type="EMBL" id="KZS43639.1"/>
    </source>
</evidence>
<feature type="domain" description="Flavodoxin-like fold" evidence="7">
    <location>
        <begin position="3"/>
        <end position="193"/>
    </location>
</feature>
<evidence type="ECO:0000256" key="3">
    <source>
        <dbReference type="ARBA" id="ARBA00023002"/>
    </source>
</evidence>
<name>A0A163E6J3_9BACL</name>
<dbReference type="HAMAP" id="MF_01216">
    <property type="entry name" value="Azoreductase_type1"/>
    <property type="match status" value="1"/>
</dbReference>
<feature type="binding site" evidence="6">
    <location>
        <begin position="17"/>
        <end position="19"/>
    </location>
    <ligand>
        <name>FMN</name>
        <dbReference type="ChEBI" id="CHEBI:58210"/>
    </ligand>
</feature>
<dbReference type="InterPro" id="IPR003680">
    <property type="entry name" value="Flavodoxin_fold"/>
</dbReference>
<proteinExistence type="inferred from homology"/>
<gene>
    <name evidence="6" type="primary">azoR</name>
    <name evidence="8" type="ORF">AWU65_26455</name>
</gene>
<organism evidence="8 9">
    <name type="scientific">Paenibacillus glucanolyticus</name>
    <dbReference type="NCBI Taxonomy" id="59843"/>
    <lineage>
        <taxon>Bacteria</taxon>
        <taxon>Bacillati</taxon>
        <taxon>Bacillota</taxon>
        <taxon>Bacilli</taxon>
        <taxon>Bacillales</taxon>
        <taxon>Paenibacillaceae</taxon>
        <taxon>Paenibacillus</taxon>
    </lineage>
</organism>
<evidence type="ECO:0000259" key="7">
    <source>
        <dbReference type="Pfam" id="PF02525"/>
    </source>
</evidence>
<dbReference type="NCBIfam" id="NF010075">
    <property type="entry name" value="PRK13556.1"/>
    <property type="match status" value="1"/>
</dbReference>
<comment type="function">
    <text evidence="6">Also exhibits azoreductase activity. Catalyzes the reductive cleavage of the azo bond in aromatic azo compounds to the corresponding amines.</text>
</comment>
<dbReference type="EMBL" id="LWMH01000002">
    <property type="protein sequence ID" value="KZS43639.1"/>
    <property type="molecule type" value="Genomic_DNA"/>
</dbReference>
<keyword evidence="2 6" id="KW-0288">FMN</keyword>
<evidence type="ECO:0000256" key="1">
    <source>
        <dbReference type="ARBA" id="ARBA00022630"/>
    </source>
</evidence>
<comment type="similarity">
    <text evidence="6">Belongs to the azoreductase type 1 family.</text>
</comment>
<comment type="cofactor">
    <cofactor evidence="6">
        <name>FMN</name>
        <dbReference type="ChEBI" id="CHEBI:58210"/>
    </cofactor>
    <text evidence="6">Binds 1 FMN per subunit.</text>
</comment>
<dbReference type="Proteomes" id="UP000076796">
    <property type="component" value="Unassembled WGS sequence"/>
</dbReference>
<evidence type="ECO:0000313" key="9">
    <source>
        <dbReference type="Proteomes" id="UP000076796"/>
    </source>
</evidence>
<evidence type="ECO:0000256" key="2">
    <source>
        <dbReference type="ARBA" id="ARBA00022643"/>
    </source>
</evidence>
<dbReference type="PANTHER" id="PTHR43741">
    <property type="entry name" value="FMN-DEPENDENT NADH-AZOREDUCTASE 1"/>
    <property type="match status" value="1"/>
</dbReference>
<sequence>MSNVLFIKANNRAIEQSVSVKMYHEFLESFKASHPEDQITELDLFAENLPYYDGVAINGMFKASKGFEATPEEQTAAANVSKYIDQFLAADKIVFAFPLWNMTVPAVLHTYIDYLNQAGKTFKYTPQGVVGLVTGKKVVILNARGGNYSEGPMAAAEMAVNFVMGNLRQWGVQDIETLIIEGHNQFPDEAELIVHNGLELVKKAAAGF</sequence>
<dbReference type="GO" id="GO:0016652">
    <property type="term" value="F:oxidoreductase activity, acting on NAD(P)H as acceptor"/>
    <property type="evidence" value="ECO:0007669"/>
    <property type="project" value="UniProtKB-UniRule"/>
</dbReference>
<dbReference type="EC" id="1.7.1.17" evidence="6"/>
<dbReference type="EC" id="1.6.5.-" evidence="6"/>
<dbReference type="STRING" id="59843.A3958_25190"/>
<evidence type="ECO:0000256" key="4">
    <source>
        <dbReference type="ARBA" id="ARBA00023027"/>
    </source>
</evidence>
<dbReference type="Gene3D" id="3.40.50.360">
    <property type="match status" value="1"/>
</dbReference>
<dbReference type="InterPro" id="IPR023048">
    <property type="entry name" value="NADH:quinone_OxRdtase_FMN_depd"/>
</dbReference>
<dbReference type="GO" id="GO:0010181">
    <property type="term" value="F:FMN binding"/>
    <property type="evidence" value="ECO:0007669"/>
    <property type="project" value="UniProtKB-UniRule"/>
</dbReference>
<protein>
    <recommendedName>
        <fullName evidence="6">FMN dependent NADH:quinone oxidoreductase</fullName>
        <ecNumber evidence="6">1.6.5.-</ecNumber>
    </recommendedName>
    <alternativeName>
        <fullName evidence="6">Azo-dye reductase</fullName>
    </alternativeName>
    <alternativeName>
        <fullName evidence="6">FMN-dependent NADH-azo compound oxidoreductase</fullName>
    </alternativeName>
    <alternativeName>
        <fullName evidence="6">FMN-dependent NADH-azoreductase</fullName>
        <ecNumber evidence="6">1.7.1.17</ecNumber>
    </alternativeName>
</protein>
<keyword evidence="1 6" id="KW-0285">Flavoprotein</keyword>
<dbReference type="GO" id="GO:0009055">
    <property type="term" value="F:electron transfer activity"/>
    <property type="evidence" value="ECO:0007669"/>
    <property type="project" value="UniProtKB-UniRule"/>
</dbReference>
<accession>A0A163E6J3</accession>
<comment type="caution">
    <text evidence="8">The sequence shown here is derived from an EMBL/GenBank/DDBJ whole genome shotgun (WGS) entry which is preliminary data.</text>
</comment>
<dbReference type="GeneID" id="97554856"/>
<comment type="function">
    <text evidence="6">Quinone reductase that provides resistance to thiol-specific stress caused by electrophilic quinones.</text>
</comment>
<dbReference type="InterPro" id="IPR029039">
    <property type="entry name" value="Flavoprotein-like_sf"/>
</dbReference>
<dbReference type="InterPro" id="IPR050104">
    <property type="entry name" value="FMN-dep_NADH:Q_OxRdtase_AzoR1"/>
</dbReference>
<keyword evidence="3 6" id="KW-0560">Oxidoreductase</keyword>
<evidence type="ECO:0000256" key="6">
    <source>
        <dbReference type="HAMAP-Rule" id="MF_01216"/>
    </source>
</evidence>
<dbReference type="SUPFAM" id="SSF52218">
    <property type="entry name" value="Flavoproteins"/>
    <property type="match status" value="1"/>
</dbReference>
<keyword evidence="9" id="KW-1185">Reference proteome</keyword>
<comment type="caution">
    <text evidence="6">Lacks conserved residue(s) required for the propagation of feature annotation.</text>
</comment>
<keyword evidence="4 6" id="KW-0520">NAD</keyword>
<dbReference type="Pfam" id="PF02525">
    <property type="entry name" value="Flavodoxin_2"/>
    <property type="match status" value="1"/>
</dbReference>
<reference evidence="8" key="1">
    <citation type="journal article" date="2016" name="Genome Announc.">
        <title>Draft genomes of two strains of Paenibacillus glucanolyticus with capability to degrade lignocellulose.</title>
        <authorList>
            <person name="Mathews S.L."/>
            <person name="Pawlak J."/>
            <person name="Grunden A.M."/>
        </authorList>
    </citation>
    <scope>NUCLEOTIDE SEQUENCE [LARGE SCALE GENOMIC DNA]</scope>
    <source>
        <strain evidence="8">SLM1</strain>
    </source>
</reference>